<dbReference type="AlphaFoldDB" id="A0AAE0TGK0"/>
<keyword evidence="1" id="KW-1133">Transmembrane helix</keyword>
<comment type="caution">
    <text evidence="2">The sequence shown here is derived from an EMBL/GenBank/DDBJ whole genome shotgun (WGS) entry which is preliminary data.</text>
</comment>
<dbReference type="EMBL" id="JAEAOA010001913">
    <property type="protein sequence ID" value="KAK3609987.1"/>
    <property type="molecule type" value="Genomic_DNA"/>
</dbReference>
<gene>
    <name evidence="2" type="ORF">CHS0354_032331</name>
</gene>
<keyword evidence="1" id="KW-0812">Transmembrane</keyword>
<accession>A0AAE0TGK0</accession>
<name>A0AAE0TGK0_9BIVA</name>
<feature type="transmembrane region" description="Helical" evidence="1">
    <location>
        <begin position="46"/>
        <end position="68"/>
    </location>
</feature>
<keyword evidence="3" id="KW-1185">Reference proteome</keyword>
<proteinExistence type="predicted"/>
<evidence type="ECO:0000313" key="2">
    <source>
        <dbReference type="EMBL" id="KAK3609987.1"/>
    </source>
</evidence>
<keyword evidence="1" id="KW-0472">Membrane</keyword>
<reference evidence="2" key="2">
    <citation type="journal article" date="2021" name="Genome Biol. Evol.">
        <title>Developing a high-quality reference genome for a parasitic bivalve with doubly uniparental inheritance (Bivalvia: Unionida).</title>
        <authorList>
            <person name="Smith C.H."/>
        </authorList>
    </citation>
    <scope>NUCLEOTIDE SEQUENCE</scope>
    <source>
        <strain evidence="2">CHS0354</strain>
        <tissue evidence="2">Mantle</tissue>
    </source>
</reference>
<organism evidence="2 3">
    <name type="scientific">Potamilus streckersoni</name>
    <dbReference type="NCBI Taxonomy" id="2493646"/>
    <lineage>
        <taxon>Eukaryota</taxon>
        <taxon>Metazoa</taxon>
        <taxon>Spiralia</taxon>
        <taxon>Lophotrochozoa</taxon>
        <taxon>Mollusca</taxon>
        <taxon>Bivalvia</taxon>
        <taxon>Autobranchia</taxon>
        <taxon>Heteroconchia</taxon>
        <taxon>Palaeoheterodonta</taxon>
        <taxon>Unionida</taxon>
        <taxon>Unionoidea</taxon>
        <taxon>Unionidae</taxon>
        <taxon>Ambleminae</taxon>
        <taxon>Lampsilini</taxon>
        <taxon>Potamilus</taxon>
    </lineage>
</organism>
<evidence type="ECO:0000256" key="1">
    <source>
        <dbReference type="SAM" id="Phobius"/>
    </source>
</evidence>
<reference evidence="2" key="3">
    <citation type="submission" date="2023-05" db="EMBL/GenBank/DDBJ databases">
        <authorList>
            <person name="Smith C.H."/>
        </authorList>
    </citation>
    <scope>NUCLEOTIDE SEQUENCE</scope>
    <source>
        <strain evidence="2">CHS0354</strain>
        <tissue evidence="2">Mantle</tissue>
    </source>
</reference>
<protein>
    <submittedName>
        <fullName evidence="2">Uncharacterized protein</fullName>
    </submittedName>
</protein>
<evidence type="ECO:0000313" key="3">
    <source>
        <dbReference type="Proteomes" id="UP001195483"/>
    </source>
</evidence>
<sequence>MTNQNSTLKTGLGTELSVRNTNITSYESETADKCGYYKRFGKSNCIHILLSVSAVGNIVLVLVVTLIATKLGARMEADDEKYPLHQLPKGVAQESLCIPCDYLGSRVKAEDTLFDNTADTVELQGKLYVDYIKVGKSR</sequence>
<reference evidence="2" key="1">
    <citation type="journal article" date="2021" name="Genome Biol. Evol.">
        <title>A High-Quality Reference Genome for a Parasitic Bivalve with Doubly Uniparental Inheritance (Bivalvia: Unionida).</title>
        <authorList>
            <person name="Smith C.H."/>
        </authorList>
    </citation>
    <scope>NUCLEOTIDE SEQUENCE</scope>
    <source>
        <strain evidence="2">CHS0354</strain>
    </source>
</reference>
<dbReference type="Proteomes" id="UP001195483">
    <property type="component" value="Unassembled WGS sequence"/>
</dbReference>